<feature type="compositionally biased region" description="Polar residues" evidence="1">
    <location>
        <begin position="1"/>
        <end position="11"/>
    </location>
</feature>
<feature type="non-terminal residue" evidence="2">
    <location>
        <position position="64"/>
    </location>
</feature>
<proteinExistence type="predicted"/>
<evidence type="ECO:0000256" key="1">
    <source>
        <dbReference type="SAM" id="MobiDB-lite"/>
    </source>
</evidence>
<accession>A0A699VQN1</accession>
<evidence type="ECO:0000313" key="2">
    <source>
        <dbReference type="EMBL" id="GFD35676.1"/>
    </source>
</evidence>
<gene>
    <name evidence="2" type="ORF">Tci_907645</name>
</gene>
<sequence>MWSSGSINPWNNDEDAAFDGKEHDFDAKKPDSKVNVSTSRYKDLNAEFEDCSDYSSNKVNAAGS</sequence>
<dbReference type="AlphaFoldDB" id="A0A699VQN1"/>
<protein>
    <submittedName>
        <fullName evidence="2">Uncharacterized protein</fullName>
    </submittedName>
</protein>
<name>A0A699VQN1_TANCI</name>
<organism evidence="2">
    <name type="scientific">Tanacetum cinerariifolium</name>
    <name type="common">Dalmatian daisy</name>
    <name type="synonym">Chrysanthemum cinerariifolium</name>
    <dbReference type="NCBI Taxonomy" id="118510"/>
    <lineage>
        <taxon>Eukaryota</taxon>
        <taxon>Viridiplantae</taxon>
        <taxon>Streptophyta</taxon>
        <taxon>Embryophyta</taxon>
        <taxon>Tracheophyta</taxon>
        <taxon>Spermatophyta</taxon>
        <taxon>Magnoliopsida</taxon>
        <taxon>eudicotyledons</taxon>
        <taxon>Gunneridae</taxon>
        <taxon>Pentapetalae</taxon>
        <taxon>asterids</taxon>
        <taxon>campanulids</taxon>
        <taxon>Asterales</taxon>
        <taxon>Asteraceae</taxon>
        <taxon>Asteroideae</taxon>
        <taxon>Anthemideae</taxon>
        <taxon>Anthemidinae</taxon>
        <taxon>Tanacetum</taxon>
    </lineage>
</organism>
<feature type="region of interest" description="Disordered" evidence="1">
    <location>
        <begin position="1"/>
        <end position="39"/>
    </location>
</feature>
<reference evidence="2" key="1">
    <citation type="journal article" date="2019" name="Sci. Rep.">
        <title>Draft genome of Tanacetum cinerariifolium, the natural source of mosquito coil.</title>
        <authorList>
            <person name="Yamashiro T."/>
            <person name="Shiraishi A."/>
            <person name="Satake H."/>
            <person name="Nakayama K."/>
        </authorList>
    </citation>
    <scope>NUCLEOTIDE SEQUENCE</scope>
</reference>
<feature type="compositionally biased region" description="Basic and acidic residues" evidence="1">
    <location>
        <begin position="18"/>
        <end position="32"/>
    </location>
</feature>
<comment type="caution">
    <text evidence="2">The sequence shown here is derived from an EMBL/GenBank/DDBJ whole genome shotgun (WGS) entry which is preliminary data.</text>
</comment>
<dbReference type="EMBL" id="BKCJ011461785">
    <property type="protein sequence ID" value="GFD35676.1"/>
    <property type="molecule type" value="Genomic_DNA"/>
</dbReference>